<evidence type="ECO:0000313" key="2">
    <source>
        <dbReference type="EMBL" id="CCC53651.1"/>
    </source>
</evidence>
<evidence type="ECO:0000256" key="1">
    <source>
        <dbReference type="SAM" id="Phobius"/>
    </source>
</evidence>
<organism evidence="2">
    <name type="scientific">Trypanosoma vivax (strain Y486)</name>
    <dbReference type="NCBI Taxonomy" id="1055687"/>
    <lineage>
        <taxon>Eukaryota</taxon>
        <taxon>Discoba</taxon>
        <taxon>Euglenozoa</taxon>
        <taxon>Kinetoplastea</taxon>
        <taxon>Metakinetoplastina</taxon>
        <taxon>Trypanosomatida</taxon>
        <taxon>Trypanosomatidae</taxon>
        <taxon>Trypanosoma</taxon>
        <taxon>Duttonella</taxon>
    </lineage>
</organism>
<accession>G0UCU1</accession>
<keyword evidence="1" id="KW-0812">Transmembrane</keyword>
<gene>
    <name evidence="2" type="ORF">TVY486_1111350</name>
</gene>
<protein>
    <submittedName>
        <fullName evidence="2">Uncharacterized protein</fullName>
    </submittedName>
</protein>
<keyword evidence="1" id="KW-1133">Transmembrane helix</keyword>
<proteinExistence type="predicted"/>
<name>G0UCU1_TRYVY</name>
<dbReference type="EMBL" id="HE573027">
    <property type="protein sequence ID" value="CCC53651.1"/>
    <property type="molecule type" value="Genomic_DNA"/>
</dbReference>
<dbReference type="AlphaFoldDB" id="G0UCU1"/>
<keyword evidence="1" id="KW-0472">Membrane</keyword>
<dbReference type="VEuPathDB" id="TriTrypDB:TvY486_1111350"/>
<sequence length="138" mass="15840">MAVGEPVLLPTAIRHPNWLFYENCLPCHAFVRLFALQVLCSSLILLLLLLIILFLFVHQPFPPISNWYTDHIFRPSPHPHPAVITNCCLFSRSFHTSTHKTEFTPLTRPLSSEKVHLLPFSSLLIAYIVLEVGFSQRH</sequence>
<reference evidence="2" key="1">
    <citation type="journal article" date="2012" name="Proc. Natl. Acad. Sci. U.S.A.">
        <title>Antigenic diversity is generated by distinct evolutionary mechanisms in African trypanosome species.</title>
        <authorList>
            <person name="Jackson A.P."/>
            <person name="Berry A."/>
            <person name="Aslett M."/>
            <person name="Allison H.C."/>
            <person name="Burton P."/>
            <person name="Vavrova-Anderson J."/>
            <person name="Brown R."/>
            <person name="Browne H."/>
            <person name="Corton N."/>
            <person name="Hauser H."/>
            <person name="Gamble J."/>
            <person name="Gilderthorp R."/>
            <person name="Marcello L."/>
            <person name="McQuillan J."/>
            <person name="Otto T.D."/>
            <person name="Quail M.A."/>
            <person name="Sanders M.J."/>
            <person name="van Tonder A."/>
            <person name="Ginger M.L."/>
            <person name="Field M.C."/>
            <person name="Barry J.D."/>
            <person name="Hertz-Fowler C."/>
            <person name="Berriman M."/>
        </authorList>
    </citation>
    <scope>NUCLEOTIDE SEQUENCE</scope>
    <source>
        <strain evidence="2">Y486</strain>
    </source>
</reference>
<feature type="transmembrane region" description="Helical" evidence="1">
    <location>
        <begin position="33"/>
        <end position="57"/>
    </location>
</feature>